<evidence type="ECO:0000256" key="2">
    <source>
        <dbReference type="ARBA" id="ARBA00023002"/>
    </source>
</evidence>
<evidence type="ECO:0000313" key="4">
    <source>
        <dbReference type="EMBL" id="OWV30614.1"/>
    </source>
</evidence>
<evidence type="ECO:0000259" key="3">
    <source>
        <dbReference type="SMART" id="SM00822"/>
    </source>
</evidence>
<dbReference type="CDD" id="cd05233">
    <property type="entry name" value="SDR_c"/>
    <property type="match status" value="1"/>
</dbReference>
<dbReference type="InterPro" id="IPR057326">
    <property type="entry name" value="KR_dom"/>
</dbReference>
<evidence type="ECO:0000313" key="5">
    <source>
        <dbReference type="Proteomes" id="UP000197334"/>
    </source>
</evidence>
<keyword evidence="2" id="KW-0560">Oxidoreductase</keyword>
<dbReference type="SMART" id="SM00822">
    <property type="entry name" value="PKS_KR"/>
    <property type="match status" value="1"/>
</dbReference>
<evidence type="ECO:0000256" key="1">
    <source>
        <dbReference type="ARBA" id="ARBA00006484"/>
    </source>
</evidence>
<comment type="caution">
    <text evidence="4">The sequence shown here is derived from an EMBL/GenBank/DDBJ whole genome shotgun (WGS) entry which is preliminary data.</text>
</comment>
<dbReference type="InterPro" id="IPR020904">
    <property type="entry name" value="Sc_DH/Rdtase_CS"/>
</dbReference>
<keyword evidence="5" id="KW-1185">Reference proteome</keyword>
<reference evidence="4 5" key="1">
    <citation type="submission" date="2014-08" db="EMBL/GenBank/DDBJ databases">
        <title>Draft genome sequence of a novel L-asparaginase producing marine bacterium, Halomonas campaniensis.</title>
        <authorList>
            <person name="Sundarakrishnan B."/>
            <person name="Moushumi Priya A."/>
            <person name="Raman G."/>
            <person name="Sakthivel N."/>
            <person name="Park S."/>
            <person name="Jayachandran S."/>
        </authorList>
    </citation>
    <scope>NUCLEOTIDE SEQUENCE [LARGE SCALE GENOMIC DNA]</scope>
    <source>
        <strain evidence="4 5">SK03</strain>
    </source>
</reference>
<dbReference type="GO" id="GO:0016616">
    <property type="term" value="F:oxidoreductase activity, acting on the CH-OH group of donors, NAD or NADP as acceptor"/>
    <property type="evidence" value="ECO:0007669"/>
    <property type="project" value="UniProtKB-ARBA"/>
</dbReference>
<sequence>MSRPTVLITGAAAGIGRAIANRLVQRGARVLLWDVSALTLEQTRDELGDLARAEVVDIADENAIASADMTTWRPTHLVNNAGILGQKRSWLDLEAAEIERLLRINVTGPMLVTKAFLNARALDTPGAIVNMASIAGENGGAPGFAAYGASKGALLALTRAMARDLAPDLRVNALAPGIIQTAMQTGAPGGAANAEAIPLGRAGSAEEMAGAAEWLLLDAPYTSGEVLRVAGGRR</sequence>
<dbReference type="SUPFAM" id="SSF51735">
    <property type="entry name" value="NAD(P)-binding Rossmann-fold domains"/>
    <property type="match status" value="1"/>
</dbReference>
<proteinExistence type="inferred from homology"/>
<feature type="domain" description="Ketoreductase" evidence="3">
    <location>
        <begin position="4"/>
        <end position="177"/>
    </location>
</feature>
<dbReference type="InterPro" id="IPR036291">
    <property type="entry name" value="NAD(P)-bd_dom_sf"/>
</dbReference>
<dbReference type="Pfam" id="PF13561">
    <property type="entry name" value="adh_short_C2"/>
    <property type="match status" value="1"/>
</dbReference>
<dbReference type="Gene3D" id="3.40.50.720">
    <property type="entry name" value="NAD(P)-binding Rossmann-like Domain"/>
    <property type="match status" value="1"/>
</dbReference>
<dbReference type="PANTHER" id="PTHR42760">
    <property type="entry name" value="SHORT-CHAIN DEHYDROGENASES/REDUCTASES FAMILY MEMBER"/>
    <property type="match status" value="1"/>
</dbReference>
<accession>A0A246S2H9</accession>
<dbReference type="EMBL" id="JPUA01000014">
    <property type="protein sequence ID" value="OWV30614.1"/>
    <property type="molecule type" value="Genomic_DNA"/>
</dbReference>
<protein>
    <submittedName>
        <fullName evidence="4">Oxidoreductase</fullName>
    </submittedName>
</protein>
<comment type="similarity">
    <text evidence="1">Belongs to the short-chain dehydrogenases/reductases (SDR) family.</text>
</comment>
<organism evidence="4 5">
    <name type="scientific">Halomonas campaniensis</name>
    <dbReference type="NCBI Taxonomy" id="213554"/>
    <lineage>
        <taxon>Bacteria</taxon>
        <taxon>Pseudomonadati</taxon>
        <taxon>Pseudomonadota</taxon>
        <taxon>Gammaproteobacteria</taxon>
        <taxon>Oceanospirillales</taxon>
        <taxon>Halomonadaceae</taxon>
        <taxon>Halomonas</taxon>
    </lineage>
</organism>
<dbReference type="PROSITE" id="PS00061">
    <property type="entry name" value="ADH_SHORT"/>
    <property type="match status" value="1"/>
</dbReference>
<dbReference type="RefSeq" id="WP_088699280.1">
    <property type="nucleotide sequence ID" value="NZ_JPUA01000014.1"/>
</dbReference>
<name>A0A246S2H9_9GAMM</name>
<dbReference type="InterPro" id="IPR002347">
    <property type="entry name" value="SDR_fam"/>
</dbReference>
<dbReference type="PRINTS" id="PR00080">
    <property type="entry name" value="SDRFAMILY"/>
</dbReference>
<dbReference type="PRINTS" id="PR00081">
    <property type="entry name" value="GDHRDH"/>
</dbReference>
<dbReference type="OrthoDB" id="9775864at2"/>
<dbReference type="Proteomes" id="UP000197334">
    <property type="component" value="Unassembled WGS sequence"/>
</dbReference>
<gene>
    <name evidence="4" type="ORF">JI62_05890</name>
</gene>
<dbReference type="AlphaFoldDB" id="A0A246S2H9"/>
<dbReference type="PANTHER" id="PTHR42760:SF133">
    <property type="entry name" value="3-OXOACYL-[ACYL-CARRIER-PROTEIN] REDUCTASE"/>
    <property type="match status" value="1"/>
</dbReference>